<dbReference type="Proteomes" id="UP000323876">
    <property type="component" value="Unassembled WGS sequence"/>
</dbReference>
<reference evidence="3 4" key="1">
    <citation type="submission" date="2019-09" db="EMBL/GenBank/DDBJ databases">
        <authorList>
            <person name="Wang X."/>
        </authorList>
    </citation>
    <scope>NUCLEOTIDE SEQUENCE [LARGE SCALE GENOMIC DNA]</scope>
    <source>
        <strain evidence="3 4">CICC 11023</strain>
    </source>
</reference>
<keyword evidence="1 3" id="KW-0378">Hydrolase</keyword>
<evidence type="ECO:0000256" key="1">
    <source>
        <dbReference type="ARBA" id="ARBA00022801"/>
    </source>
</evidence>
<dbReference type="GO" id="GO:0016787">
    <property type="term" value="F:hydrolase activity"/>
    <property type="evidence" value="ECO:0007669"/>
    <property type="project" value="UniProtKB-KW"/>
</dbReference>
<gene>
    <name evidence="3" type="ORF">F3087_26030</name>
</gene>
<feature type="domain" description="Alpha/beta hydrolase fold-3" evidence="2">
    <location>
        <begin position="88"/>
        <end position="287"/>
    </location>
</feature>
<accession>A0A5N0EAV0</accession>
<dbReference type="RefSeq" id="WP_191094136.1">
    <property type="nucleotide sequence ID" value="NZ_VXLC01000014.1"/>
</dbReference>
<dbReference type="SUPFAM" id="SSF53474">
    <property type="entry name" value="alpha/beta-Hydrolases"/>
    <property type="match status" value="1"/>
</dbReference>
<comment type="caution">
    <text evidence="3">The sequence shown here is derived from an EMBL/GenBank/DDBJ whole genome shotgun (WGS) entry which is preliminary data.</text>
</comment>
<dbReference type="AlphaFoldDB" id="A0A5N0EAV0"/>
<organism evidence="3 4">
    <name type="scientific">Nocardia colli</name>
    <dbReference type="NCBI Taxonomy" id="2545717"/>
    <lineage>
        <taxon>Bacteria</taxon>
        <taxon>Bacillati</taxon>
        <taxon>Actinomycetota</taxon>
        <taxon>Actinomycetes</taxon>
        <taxon>Mycobacteriales</taxon>
        <taxon>Nocardiaceae</taxon>
        <taxon>Nocardia</taxon>
    </lineage>
</organism>
<dbReference type="InterPro" id="IPR029058">
    <property type="entry name" value="AB_hydrolase_fold"/>
</dbReference>
<dbReference type="Pfam" id="PF07859">
    <property type="entry name" value="Abhydrolase_3"/>
    <property type="match status" value="1"/>
</dbReference>
<sequence>MAQEIDVSPEAREFAEQTWQSGVKQLVVTVEAATAAVEMTRQFPMAKEPPAEFTEQFAVGTEVSTDVRGNVWVVYTATERDREPERTVLYTHGGGFVLRMSPDSWRECAEVITETRARLVIPLYPLAPEGTGEVIPDMIADIAAKLIADEGPERVTLLGTSVGATITLSAAQILRDRGVPNPHLTALIVPVLDNRYRDPEMAEIDALDPFLSPEGCRYFGSLYCGDLDVTDARVSPMLGDNDNLGHILMFSGTHDILNCQARKFAAMSFTGTRLEYHEAPQMIHIWMAAPIPEGQAARETLFRAIRG</sequence>
<name>A0A5N0EAV0_9NOCA</name>
<dbReference type="InterPro" id="IPR050300">
    <property type="entry name" value="GDXG_lipolytic_enzyme"/>
</dbReference>
<evidence type="ECO:0000313" key="4">
    <source>
        <dbReference type="Proteomes" id="UP000323876"/>
    </source>
</evidence>
<keyword evidence="4" id="KW-1185">Reference proteome</keyword>
<dbReference type="EMBL" id="VXLC01000014">
    <property type="protein sequence ID" value="KAA8886073.1"/>
    <property type="molecule type" value="Genomic_DNA"/>
</dbReference>
<proteinExistence type="predicted"/>
<dbReference type="PANTHER" id="PTHR48081">
    <property type="entry name" value="AB HYDROLASE SUPERFAMILY PROTEIN C4A8.06C"/>
    <property type="match status" value="1"/>
</dbReference>
<dbReference type="PANTHER" id="PTHR48081:SF8">
    <property type="entry name" value="ALPHA_BETA HYDROLASE FOLD-3 DOMAIN-CONTAINING PROTEIN-RELATED"/>
    <property type="match status" value="1"/>
</dbReference>
<protein>
    <submittedName>
        <fullName evidence="3">Alpha/beta hydrolase</fullName>
    </submittedName>
</protein>
<dbReference type="InterPro" id="IPR013094">
    <property type="entry name" value="AB_hydrolase_3"/>
</dbReference>
<dbReference type="Gene3D" id="3.40.50.1820">
    <property type="entry name" value="alpha/beta hydrolase"/>
    <property type="match status" value="1"/>
</dbReference>
<evidence type="ECO:0000259" key="2">
    <source>
        <dbReference type="Pfam" id="PF07859"/>
    </source>
</evidence>
<evidence type="ECO:0000313" key="3">
    <source>
        <dbReference type="EMBL" id="KAA8886073.1"/>
    </source>
</evidence>